<evidence type="ECO:0000313" key="2">
    <source>
        <dbReference type="EMBL" id="SDK82377.1"/>
    </source>
</evidence>
<sequence length="242" mass="26890">MRWIVLALLIANAGLFAWFASERPGAPPVEAPELGLAEEAAGERVKLLREVDPDELSRRPAPAQEPEAVEPEAPAAGTEPAGGEPLCTLVGPFEESYQGEDLVQRLQALEVQAELRDVEMEGQMRYWVFLDPLGSRREAFNRLRELQSAGVDSYVIPKGSLTNGISFGIFSELDRAQTLADELRGRGIDARMREEPQMYLEQWVVLPPGAGETLADDFWVQLQLDYPGLDRRRNLCSELEGD</sequence>
<dbReference type="InterPro" id="IPR036680">
    <property type="entry name" value="SPOR-like_sf"/>
</dbReference>
<evidence type="ECO:0008006" key="4">
    <source>
        <dbReference type="Google" id="ProtNLM"/>
    </source>
</evidence>
<dbReference type="OrthoDB" id="6193567at2"/>
<name>A0A1G9F1Q9_9GAMM</name>
<dbReference type="Proteomes" id="UP000199305">
    <property type="component" value="Unassembled WGS sequence"/>
</dbReference>
<evidence type="ECO:0000313" key="3">
    <source>
        <dbReference type="Proteomes" id="UP000199305"/>
    </source>
</evidence>
<feature type="compositionally biased region" description="Low complexity" evidence="1">
    <location>
        <begin position="60"/>
        <end position="84"/>
    </location>
</feature>
<dbReference type="SUPFAM" id="SSF110997">
    <property type="entry name" value="Sporulation related repeat"/>
    <property type="match status" value="1"/>
</dbReference>
<evidence type="ECO:0000256" key="1">
    <source>
        <dbReference type="SAM" id="MobiDB-lite"/>
    </source>
</evidence>
<keyword evidence="3" id="KW-1185">Reference proteome</keyword>
<gene>
    <name evidence="2" type="ORF">SAMN05216212_0021</name>
</gene>
<reference evidence="3" key="1">
    <citation type="submission" date="2016-10" db="EMBL/GenBank/DDBJ databases">
        <authorList>
            <person name="Varghese N."/>
            <person name="Submissions S."/>
        </authorList>
    </citation>
    <scope>NUCLEOTIDE SEQUENCE [LARGE SCALE GENOMIC DNA]</scope>
    <source>
        <strain evidence="3">CGMCC 1.10658</strain>
    </source>
</reference>
<accession>A0A1G9F1Q9</accession>
<dbReference type="GO" id="GO:0042834">
    <property type="term" value="F:peptidoglycan binding"/>
    <property type="evidence" value="ECO:0007669"/>
    <property type="project" value="InterPro"/>
</dbReference>
<protein>
    <recommendedName>
        <fullName evidence="4">Sporulation related domain-containing protein</fullName>
    </recommendedName>
</protein>
<feature type="region of interest" description="Disordered" evidence="1">
    <location>
        <begin position="51"/>
        <end position="84"/>
    </location>
</feature>
<dbReference type="EMBL" id="FNFH01000011">
    <property type="protein sequence ID" value="SDK82377.1"/>
    <property type="molecule type" value="Genomic_DNA"/>
</dbReference>
<dbReference type="AlphaFoldDB" id="A0A1G9F1Q9"/>
<organism evidence="2 3">
    <name type="scientific">Microbulbifer yueqingensis</name>
    <dbReference type="NCBI Taxonomy" id="658219"/>
    <lineage>
        <taxon>Bacteria</taxon>
        <taxon>Pseudomonadati</taxon>
        <taxon>Pseudomonadota</taxon>
        <taxon>Gammaproteobacteria</taxon>
        <taxon>Cellvibrionales</taxon>
        <taxon>Microbulbiferaceae</taxon>
        <taxon>Microbulbifer</taxon>
    </lineage>
</organism>
<dbReference type="RefSeq" id="WP_091517136.1">
    <property type="nucleotide sequence ID" value="NZ_FNFH01000011.1"/>
</dbReference>
<proteinExistence type="predicted"/>
<dbReference type="STRING" id="658219.SAMN05216212_0021"/>